<dbReference type="EMBL" id="GGEC01043757">
    <property type="protein sequence ID" value="MBX24241.1"/>
    <property type="molecule type" value="Transcribed_RNA"/>
</dbReference>
<accession>A0A2P2M227</accession>
<organism evidence="1">
    <name type="scientific">Rhizophora mucronata</name>
    <name type="common">Asiatic mangrove</name>
    <dbReference type="NCBI Taxonomy" id="61149"/>
    <lineage>
        <taxon>Eukaryota</taxon>
        <taxon>Viridiplantae</taxon>
        <taxon>Streptophyta</taxon>
        <taxon>Embryophyta</taxon>
        <taxon>Tracheophyta</taxon>
        <taxon>Spermatophyta</taxon>
        <taxon>Magnoliopsida</taxon>
        <taxon>eudicotyledons</taxon>
        <taxon>Gunneridae</taxon>
        <taxon>Pentapetalae</taxon>
        <taxon>rosids</taxon>
        <taxon>fabids</taxon>
        <taxon>Malpighiales</taxon>
        <taxon>Rhizophoraceae</taxon>
        <taxon>Rhizophora</taxon>
    </lineage>
</organism>
<protein>
    <submittedName>
        <fullName evidence="1">Uncharacterized protein</fullName>
    </submittedName>
</protein>
<name>A0A2P2M227_RHIMU</name>
<sequence length="34" mass="3953">MCVCACVCVLFPFLFPHKTLNFFSFCESFSRTRA</sequence>
<reference evidence="1" key="1">
    <citation type="submission" date="2018-02" db="EMBL/GenBank/DDBJ databases">
        <title>Rhizophora mucronata_Transcriptome.</title>
        <authorList>
            <person name="Meera S.P."/>
            <person name="Sreeshan A."/>
            <person name="Augustine A."/>
        </authorList>
    </citation>
    <scope>NUCLEOTIDE SEQUENCE</scope>
    <source>
        <tissue evidence="1">Leaf</tissue>
    </source>
</reference>
<proteinExistence type="predicted"/>
<dbReference type="AlphaFoldDB" id="A0A2P2M227"/>
<evidence type="ECO:0000313" key="1">
    <source>
        <dbReference type="EMBL" id="MBX24241.1"/>
    </source>
</evidence>